<organism evidence="6 7">
    <name type="scientific">Herbihabitans rhizosphaerae</name>
    <dbReference type="NCBI Taxonomy" id="1872711"/>
    <lineage>
        <taxon>Bacteria</taxon>
        <taxon>Bacillati</taxon>
        <taxon>Actinomycetota</taxon>
        <taxon>Actinomycetes</taxon>
        <taxon>Pseudonocardiales</taxon>
        <taxon>Pseudonocardiaceae</taxon>
        <taxon>Herbihabitans</taxon>
    </lineage>
</organism>
<dbReference type="InterPro" id="IPR057326">
    <property type="entry name" value="KR_dom"/>
</dbReference>
<evidence type="ECO:0000256" key="3">
    <source>
        <dbReference type="RuleBase" id="RU000363"/>
    </source>
</evidence>
<evidence type="ECO:0000256" key="2">
    <source>
        <dbReference type="ARBA" id="ARBA00023002"/>
    </source>
</evidence>
<evidence type="ECO:0000259" key="5">
    <source>
        <dbReference type="SMART" id="SM00822"/>
    </source>
</evidence>
<feature type="compositionally biased region" description="Basic and acidic residues" evidence="4">
    <location>
        <begin position="286"/>
        <end position="298"/>
    </location>
</feature>
<dbReference type="InterPro" id="IPR036291">
    <property type="entry name" value="NAD(P)-bd_dom_sf"/>
</dbReference>
<evidence type="ECO:0000313" key="7">
    <source>
        <dbReference type="Proteomes" id="UP000294257"/>
    </source>
</evidence>
<protein>
    <submittedName>
        <fullName evidence="6">Short-subunit dehydrogenase</fullName>
    </submittedName>
</protein>
<dbReference type="AlphaFoldDB" id="A0A4Q7KE70"/>
<dbReference type="EMBL" id="SGWQ01000015">
    <property type="protein sequence ID" value="RZS31130.1"/>
    <property type="molecule type" value="Genomic_DNA"/>
</dbReference>
<evidence type="ECO:0000256" key="4">
    <source>
        <dbReference type="SAM" id="MobiDB-lite"/>
    </source>
</evidence>
<dbReference type="PROSITE" id="PS00061">
    <property type="entry name" value="ADH_SHORT"/>
    <property type="match status" value="1"/>
</dbReference>
<dbReference type="PRINTS" id="PR00080">
    <property type="entry name" value="SDRFAMILY"/>
</dbReference>
<reference evidence="6 7" key="1">
    <citation type="submission" date="2019-02" db="EMBL/GenBank/DDBJ databases">
        <title>Genomic Encyclopedia of Type Strains, Phase IV (KMG-IV): sequencing the most valuable type-strain genomes for metagenomic binning, comparative biology and taxonomic classification.</title>
        <authorList>
            <person name="Goeker M."/>
        </authorList>
    </citation>
    <scope>NUCLEOTIDE SEQUENCE [LARGE SCALE GENOMIC DNA]</scope>
    <source>
        <strain evidence="6 7">DSM 101727</strain>
    </source>
</reference>
<dbReference type="PRINTS" id="PR00081">
    <property type="entry name" value="GDHRDH"/>
</dbReference>
<accession>A0A4Q7KE70</accession>
<dbReference type="GO" id="GO:0016020">
    <property type="term" value="C:membrane"/>
    <property type="evidence" value="ECO:0007669"/>
    <property type="project" value="TreeGrafter"/>
</dbReference>
<feature type="region of interest" description="Disordered" evidence="4">
    <location>
        <begin position="272"/>
        <end position="298"/>
    </location>
</feature>
<dbReference type="SMART" id="SM00822">
    <property type="entry name" value="PKS_KR"/>
    <property type="match status" value="1"/>
</dbReference>
<name>A0A4Q7KE70_9PSEU</name>
<dbReference type="OrthoDB" id="3743899at2"/>
<dbReference type="SUPFAM" id="SSF51735">
    <property type="entry name" value="NAD(P)-binding Rossmann-fold domains"/>
    <property type="match status" value="1"/>
</dbReference>
<dbReference type="RefSeq" id="WP_130348285.1">
    <property type="nucleotide sequence ID" value="NZ_SGWQ01000015.1"/>
</dbReference>
<keyword evidence="2" id="KW-0560">Oxidoreductase</keyword>
<comment type="similarity">
    <text evidence="1 3">Belongs to the short-chain dehydrogenases/reductases (SDR) family.</text>
</comment>
<dbReference type="InterPro" id="IPR002347">
    <property type="entry name" value="SDR_fam"/>
</dbReference>
<dbReference type="InterPro" id="IPR020904">
    <property type="entry name" value="Sc_DH/Rdtase_CS"/>
</dbReference>
<dbReference type="GO" id="GO:0016491">
    <property type="term" value="F:oxidoreductase activity"/>
    <property type="evidence" value="ECO:0007669"/>
    <property type="project" value="UniProtKB-KW"/>
</dbReference>
<dbReference type="PANTHER" id="PTHR44196">
    <property type="entry name" value="DEHYDROGENASE/REDUCTASE SDR FAMILY MEMBER 7B"/>
    <property type="match status" value="1"/>
</dbReference>
<dbReference type="Pfam" id="PF00106">
    <property type="entry name" value="adh_short"/>
    <property type="match status" value="1"/>
</dbReference>
<evidence type="ECO:0000256" key="1">
    <source>
        <dbReference type="ARBA" id="ARBA00006484"/>
    </source>
</evidence>
<dbReference type="Gene3D" id="3.40.50.720">
    <property type="entry name" value="NAD(P)-binding Rossmann-like Domain"/>
    <property type="match status" value="1"/>
</dbReference>
<comment type="caution">
    <text evidence="6">The sequence shown here is derived from an EMBL/GenBank/DDBJ whole genome shotgun (WGS) entry which is preliminary data.</text>
</comment>
<dbReference type="Proteomes" id="UP000294257">
    <property type="component" value="Unassembled WGS sequence"/>
</dbReference>
<dbReference type="CDD" id="cd05233">
    <property type="entry name" value="SDR_c"/>
    <property type="match status" value="1"/>
</dbReference>
<evidence type="ECO:0000313" key="6">
    <source>
        <dbReference type="EMBL" id="RZS31130.1"/>
    </source>
</evidence>
<feature type="domain" description="Ketoreductase" evidence="5">
    <location>
        <begin position="12"/>
        <end position="188"/>
    </location>
</feature>
<proteinExistence type="inferred from homology"/>
<dbReference type="PANTHER" id="PTHR44196:SF1">
    <property type="entry name" value="DEHYDROGENASE_REDUCTASE SDR FAMILY MEMBER 7B"/>
    <property type="match status" value="1"/>
</dbReference>
<gene>
    <name evidence="6" type="ORF">EV193_1158</name>
</gene>
<keyword evidence="7" id="KW-1185">Reference proteome</keyword>
<sequence>MSSFHGPTLAGRRVLITGGARGIGAALARRMHERGARVAIAGLEPKLLADVAWDCGDAPWRYCDVGDRVAVDAAVNELVGELGGLDVVVANAGIAAQFPLVHGDPEVLEQTLRVNVLGTYYTLRAAGPHVSHPLGYALPIASMAAAVHLPLLGAYSASKAAVEALGDTLREELRHTGAQVGVGYFTEIDTDMTSRGFGTAAAKALTKGKSLSISSVLPLDSAIDALERGIARRSRRIVAPRWVGPALHVRMALQRIVAMDRRLASVPEALRVAADEKAPLTTPQPERGDHEQPTDATP</sequence>